<dbReference type="PIRSF" id="PIRSF005604">
    <property type="entry name" value="XET"/>
    <property type="match status" value="1"/>
</dbReference>
<keyword evidence="6" id="KW-0732">Signal</keyword>
<keyword evidence="6" id="KW-0961">Cell wall biogenesis/degradation</keyword>
<evidence type="ECO:0000256" key="2">
    <source>
        <dbReference type="ARBA" id="ARBA00022801"/>
    </source>
</evidence>
<evidence type="ECO:0000256" key="3">
    <source>
        <dbReference type="ARBA" id="ARBA00023157"/>
    </source>
</evidence>
<evidence type="ECO:0000256" key="4">
    <source>
        <dbReference type="ARBA" id="ARBA00023295"/>
    </source>
</evidence>
<accession>A0AAD3XF72</accession>
<dbReference type="InterPro" id="IPR010713">
    <property type="entry name" value="XET_C"/>
</dbReference>
<feature type="chain" id="PRO_5041773250" description="Xyloglucan endotransglucosylase/hydrolase" evidence="6">
    <location>
        <begin position="21"/>
        <end position="292"/>
    </location>
</feature>
<evidence type="ECO:0000313" key="9">
    <source>
        <dbReference type="Proteomes" id="UP001279734"/>
    </source>
</evidence>
<dbReference type="GO" id="GO:0048046">
    <property type="term" value="C:apoplast"/>
    <property type="evidence" value="ECO:0007669"/>
    <property type="project" value="UniProtKB-SubCell"/>
</dbReference>
<evidence type="ECO:0000256" key="5">
    <source>
        <dbReference type="PIRSR" id="PIRSR005604-1"/>
    </source>
</evidence>
<evidence type="ECO:0000256" key="1">
    <source>
        <dbReference type="ARBA" id="ARBA00022679"/>
    </source>
</evidence>
<dbReference type="EMBL" id="BSYO01000003">
    <property type="protein sequence ID" value="GMH02491.1"/>
    <property type="molecule type" value="Genomic_DNA"/>
</dbReference>
<keyword evidence="3" id="KW-1015">Disulfide bond</keyword>
<name>A0AAD3XF72_NEPGR</name>
<keyword evidence="6" id="KW-0052">Apoplast</keyword>
<keyword evidence="2 6" id="KW-0378">Hydrolase</keyword>
<comment type="subcellular location">
    <subcellularLocation>
        <location evidence="6">Secreted</location>
        <location evidence="6">Cell wall</location>
    </subcellularLocation>
    <subcellularLocation>
        <location evidence="6">Secreted</location>
        <location evidence="6">Extracellular space</location>
        <location evidence="6">Apoplast</location>
    </subcellularLocation>
</comment>
<dbReference type="GO" id="GO:0071555">
    <property type="term" value="P:cell wall organization"/>
    <property type="evidence" value="ECO:0007669"/>
    <property type="project" value="UniProtKB-KW"/>
</dbReference>
<dbReference type="InterPro" id="IPR008264">
    <property type="entry name" value="Beta_glucanase"/>
</dbReference>
<feature type="domain" description="GH16" evidence="7">
    <location>
        <begin position="1"/>
        <end position="222"/>
    </location>
</feature>
<reference evidence="8" key="1">
    <citation type="submission" date="2023-05" db="EMBL/GenBank/DDBJ databases">
        <title>Nepenthes gracilis genome sequencing.</title>
        <authorList>
            <person name="Fukushima K."/>
        </authorList>
    </citation>
    <scope>NUCLEOTIDE SEQUENCE</scope>
    <source>
        <strain evidence="8">SING2019-196</strain>
    </source>
</reference>
<keyword evidence="9" id="KW-1185">Reference proteome</keyword>
<feature type="active site" description="Proton donor" evidence="5">
    <location>
        <position position="113"/>
    </location>
</feature>
<dbReference type="GO" id="GO:0010411">
    <property type="term" value="P:xyloglucan metabolic process"/>
    <property type="evidence" value="ECO:0007669"/>
    <property type="project" value="InterPro"/>
</dbReference>
<dbReference type="Pfam" id="PF00722">
    <property type="entry name" value="Glyco_hydro_16"/>
    <property type="match status" value="1"/>
</dbReference>
<dbReference type="PANTHER" id="PTHR31062">
    <property type="entry name" value="XYLOGLUCAN ENDOTRANSGLUCOSYLASE/HYDROLASE PROTEIN 8-RELATED"/>
    <property type="match status" value="1"/>
</dbReference>
<comment type="PTM">
    <text evidence="6">Contains at least one intrachain disulfide bond essential for its enzymatic activity.</text>
</comment>
<dbReference type="PRINTS" id="PR00737">
    <property type="entry name" value="GLHYDRLASE16"/>
</dbReference>
<dbReference type="GO" id="GO:0004553">
    <property type="term" value="F:hydrolase activity, hydrolyzing O-glycosyl compounds"/>
    <property type="evidence" value="ECO:0007669"/>
    <property type="project" value="InterPro"/>
</dbReference>
<comment type="similarity">
    <text evidence="6">Belongs to the glycosyl hydrolase 16 family.</text>
</comment>
<dbReference type="InterPro" id="IPR000757">
    <property type="entry name" value="Beta-glucanase-like"/>
</dbReference>
<dbReference type="Pfam" id="PF06955">
    <property type="entry name" value="XET_C"/>
    <property type="match status" value="1"/>
</dbReference>
<organism evidence="8 9">
    <name type="scientific">Nepenthes gracilis</name>
    <name type="common">Slender pitcher plant</name>
    <dbReference type="NCBI Taxonomy" id="150966"/>
    <lineage>
        <taxon>Eukaryota</taxon>
        <taxon>Viridiplantae</taxon>
        <taxon>Streptophyta</taxon>
        <taxon>Embryophyta</taxon>
        <taxon>Tracheophyta</taxon>
        <taxon>Spermatophyta</taxon>
        <taxon>Magnoliopsida</taxon>
        <taxon>eudicotyledons</taxon>
        <taxon>Gunneridae</taxon>
        <taxon>Pentapetalae</taxon>
        <taxon>Caryophyllales</taxon>
        <taxon>Nepenthaceae</taxon>
        <taxon>Nepenthes</taxon>
    </lineage>
</organism>
<evidence type="ECO:0000313" key="8">
    <source>
        <dbReference type="EMBL" id="GMH02491.1"/>
    </source>
</evidence>
<evidence type="ECO:0000256" key="6">
    <source>
        <dbReference type="RuleBase" id="RU361120"/>
    </source>
</evidence>
<comment type="function">
    <text evidence="6">Catalyzes xyloglucan endohydrolysis (XEH) and/or endotransglycosylation (XET). Cleaves and religates xyloglucan polymers, an essential constituent of the primary cell wall, and thereby participates in cell wall construction of growing tissues.</text>
</comment>
<dbReference type="InterPro" id="IPR016455">
    <property type="entry name" value="XTH"/>
</dbReference>
<sequence>MDNPEVKLVVLLLLSGVAWSATGGGGGGQTSASFNNNYEITWGYDHVLLLNGGAEVQLSFDASSGSGFASKLSYGSGLISISMKLSNKAYTGGLVTTLFMSSNTNNHDELDIEILGHDIGQPYTIQTNIFVNGVGGREQRITPWFDPSTDFHTYSILWNLRQVVFSIDNTPIRVFKNNQNIGVPYLTQPMQIITSLWNGDTWATDGGRSKMNYAYAPFDVQFEGFGINGCPVYNNDIQSCYSSQYWWNSPNYWQLSSTQQSAYDNVKRNYMNYNYCTDRSRYPTPPPECATQ</sequence>
<dbReference type="SUPFAM" id="SSF49899">
    <property type="entry name" value="Concanavalin A-like lectins/glucanases"/>
    <property type="match status" value="1"/>
</dbReference>
<feature type="signal peptide" evidence="6">
    <location>
        <begin position="1"/>
        <end position="20"/>
    </location>
</feature>
<dbReference type="GO" id="GO:0042546">
    <property type="term" value="P:cell wall biogenesis"/>
    <property type="evidence" value="ECO:0007669"/>
    <property type="project" value="InterPro"/>
</dbReference>
<dbReference type="InterPro" id="IPR044791">
    <property type="entry name" value="Beta-glucanase/XTH"/>
</dbReference>
<gene>
    <name evidence="8" type="ORF">Nepgr_004330</name>
</gene>
<dbReference type="GO" id="GO:0016762">
    <property type="term" value="F:xyloglucan:xyloglucosyl transferase activity"/>
    <property type="evidence" value="ECO:0007669"/>
    <property type="project" value="UniProtKB-EC"/>
</dbReference>
<comment type="caution">
    <text evidence="8">The sequence shown here is derived from an EMBL/GenBank/DDBJ whole genome shotgun (WGS) entry which is preliminary data.</text>
</comment>
<keyword evidence="6" id="KW-0964">Secreted</keyword>
<evidence type="ECO:0000259" key="7">
    <source>
        <dbReference type="PROSITE" id="PS51762"/>
    </source>
</evidence>
<dbReference type="CDD" id="cd02176">
    <property type="entry name" value="GH16_XET"/>
    <property type="match status" value="1"/>
</dbReference>
<dbReference type="InterPro" id="IPR013320">
    <property type="entry name" value="ConA-like_dom_sf"/>
</dbReference>
<dbReference type="AlphaFoldDB" id="A0AAD3XF72"/>
<feature type="active site" description="Nucleophile" evidence="5">
    <location>
        <position position="109"/>
    </location>
</feature>
<keyword evidence="4 6" id="KW-0326">Glycosidase</keyword>
<dbReference type="Gene3D" id="2.60.120.200">
    <property type="match status" value="1"/>
</dbReference>
<keyword evidence="1 6" id="KW-0808">Transferase</keyword>
<dbReference type="EC" id="2.4.1.207" evidence="6"/>
<protein>
    <recommendedName>
        <fullName evidence="6">Xyloglucan endotransglucosylase/hydrolase</fullName>
        <ecNumber evidence="6">2.4.1.207</ecNumber>
    </recommendedName>
</protein>
<dbReference type="Proteomes" id="UP001279734">
    <property type="component" value="Unassembled WGS sequence"/>
</dbReference>
<dbReference type="PROSITE" id="PS51762">
    <property type="entry name" value="GH16_2"/>
    <property type="match status" value="1"/>
</dbReference>
<proteinExistence type="inferred from homology"/>
<keyword evidence="6" id="KW-0134">Cell wall</keyword>